<evidence type="ECO:0000313" key="2">
    <source>
        <dbReference type="Proteomes" id="UP001162501"/>
    </source>
</evidence>
<reference evidence="1" key="1">
    <citation type="submission" date="2023-05" db="EMBL/GenBank/DDBJ databases">
        <authorList>
            <consortium name="ELIXIR-Norway"/>
        </authorList>
    </citation>
    <scope>NUCLEOTIDE SEQUENCE</scope>
</reference>
<name>A0AC60A9S1_RANTA</name>
<evidence type="ECO:0000313" key="1">
    <source>
        <dbReference type="EMBL" id="CAN0562836.1"/>
    </source>
</evidence>
<gene>
    <name evidence="1" type="ORF">MRATA1EN22A_LOCUS27420</name>
</gene>
<accession>A0AC60A9S1</accession>
<reference evidence="1" key="2">
    <citation type="submission" date="2025-03" db="EMBL/GenBank/DDBJ databases">
        <authorList>
            <consortium name="ELIXIR-Norway"/>
            <consortium name="Elixir Norway"/>
        </authorList>
    </citation>
    <scope>NUCLEOTIDE SEQUENCE</scope>
</reference>
<dbReference type="Proteomes" id="UP001162501">
    <property type="component" value="Chromosome 8"/>
</dbReference>
<dbReference type="EMBL" id="OX596092">
    <property type="protein sequence ID" value="CAN0562836.1"/>
    <property type="molecule type" value="Genomic_DNA"/>
</dbReference>
<organism evidence="1 2">
    <name type="scientific">Rangifer tarandus platyrhynchus</name>
    <name type="common">Svalbard reindeer</name>
    <dbReference type="NCBI Taxonomy" id="3082113"/>
    <lineage>
        <taxon>Eukaryota</taxon>
        <taxon>Metazoa</taxon>
        <taxon>Chordata</taxon>
        <taxon>Craniata</taxon>
        <taxon>Vertebrata</taxon>
        <taxon>Euteleostomi</taxon>
        <taxon>Mammalia</taxon>
        <taxon>Eutheria</taxon>
        <taxon>Laurasiatheria</taxon>
        <taxon>Artiodactyla</taxon>
        <taxon>Ruminantia</taxon>
        <taxon>Pecora</taxon>
        <taxon>Cervidae</taxon>
        <taxon>Odocoileinae</taxon>
        <taxon>Rangifer</taxon>
    </lineage>
</organism>
<protein>
    <submittedName>
        <fullName evidence="1">Uncharacterized protein</fullName>
    </submittedName>
</protein>
<proteinExistence type="predicted"/>
<sequence length="74" mass="7523">MGWAGPAAGQSSGRQGGPASPAPLRHSRRRRSPEAEPERCVPLKNGGGGGDGPGLQSAVNRKRAAGHSIGLCRQ</sequence>